<keyword evidence="11" id="KW-1185">Reference proteome</keyword>
<dbReference type="PANTHER" id="PTHR32502">
    <property type="entry name" value="N-ACETYLGALACTOSAMINE PERMEASE II COMPONENT-RELATED"/>
    <property type="match status" value="1"/>
</dbReference>
<dbReference type="Proteomes" id="UP000243297">
    <property type="component" value="Unassembled WGS sequence"/>
</dbReference>
<proteinExistence type="predicted"/>
<evidence type="ECO:0000256" key="3">
    <source>
        <dbReference type="ARBA" id="ARBA00022475"/>
    </source>
</evidence>
<protein>
    <submittedName>
        <fullName evidence="10">PTS system, D-glucosaminate-specific IIC component</fullName>
    </submittedName>
</protein>
<dbReference type="GO" id="GO:0005886">
    <property type="term" value="C:plasma membrane"/>
    <property type="evidence" value="ECO:0007669"/>
    <property type="project" value="UniProtKB-SubCell"/>
</dbReference>
<organism evidence="10 11">
    <name type="scientific">Anaerorhabdus furcosa</name>
    <dbReference type="NCBI Taxonomy" id="118967"/>
    <lineage>
        <taxon>Bacteria</taxon>
        <taxon>Bacillati</taxon>
        <taxon>Bacillota</taxon>
        <taxon>Erysipelotrichia</taxon>
        <taxon>Erysipelotrichales</taxon>
        <taxon>Erysipelotrichaceae</taxon>
        <taxon>Anaerorhabdus</taxon>
    </lineage>
</organism>
<dbReference type="PROSITE" id="PS51106">
    <property type="entry name" value="PTS_EIIC_TYPE_4"/>
    <property type="match status" value="1"/>
</dbReference>
<keyword evidence="6 9" id="KW-0812">Transmembrane</keyword>
<keyword evidence="3" id="KW-1003">Cell membrane</keyword>
<name>A0A1T4MMK7_9FIRM</name>
<keyword evidence="4" id="KW-0762">Sugar transport</keyword>
<feature type="transmembrane region" description="Helical" evidence="9">
    <location>
        <begin position="140"/>
        <end position="162"/>
    </location>
</feature>
<dbReference type="OrthoDB" id="9815089at2"/>
<keyword evidence="8 9" id="KW-0472">Membrane</keyword>
<feature type="transmembrane region" description="Helical" evidence="9">
    <location>
        <begin position="219"/>
        <end position="240"/>
    </location>
</feature>
<dbReference type="PANTHER" id="PTHR32502:SF8">
    <property type="entry name" value="N-ACETYLGALACTOSAMINE PERMEASE IIC COMPONENT 1"/>
    <property type="match status" value="1"/>
</dbReference>
<evidence type="ECO:0000256" key="5">
    <source>
        <dbReference type="ARBA" id="ARBA00022683"/>
    </source>
</evidence>
<dbReference type="InterPro" id="IPR004700">
    <property type="entry name" value="PTS_IIC_man"/>
</dbReference>
<keyword evidence="7 9" id="KW-1133">Transmembrane helix</keyword>
<evidence type="ECO:0000256" key="1">
    <source>
        <dbReference type="ARBA" id="ARBA00004651"/>
    </source>
</evidence>
<keyword evidence="2" id="KW-0813">Transport</keyword>
<gene>
    <name evidence="10" type="ORF">SAMN02745191_1320</name>
</gene>
<dbReference type="InterPro" id="IPR050303">
    <property type="entry name" value="GatZ_KbaZ_carbometab"/>
</dbReference>
<feature type="transmembrane region" description="Helical" evidence="9">
    <location>
        <begin position="174"/>
        <end position="198"/>
    </location>
</feature>
<feature type="transmembrane region" description="Helical" evidence="9">
    <location>
        <begin position="27"/>
        <end position="47"/>
    </location>
</feature>
<sequence length="249" mass="26466">MSVLLIAVVSGLLYFLGTSRIGYGLSSAIGAPVTLGFVFGLMFGDPIKGLILGASINLLYLGVVFTGGNVPSDGCLAACIAIPVAFQLNLDVDTAVTIAVPFGILGSFIDQIRRTSNLIWLHKADDCAAKGDQKGIYWCAMIYPTIVAFAIRFIPVFVINMFGANVVQTILTYLPQFIITGLSVAGGILPAIGFAVIIMSIGRKELLPYFFMGFFAVKYLNVGTMACAVFGICIAALMYFKSNKKGEVA</sequence>
<evidence type="ECO:0000256" key="9">
    <source>
        <dbReference type="SAM" id="Phobius"/>
    </source>
</evidence>
<dbReference type="Pfam" id="PF03609">
    <property type="entry name" value="EII-Sor"/>
    <property type="match status" value="1"/>
</dbReference>
<dbReference type="RefSeq" id="WP_078711727.1">
    <property type="nucleotide sequence ID" value="NZ_FUWY01000003.1"/>
</dbReference>
<dbReference type="GO" id="GO:0009401">
    <property type="term" value="P:phosphoenolpyruvate-dependent sugar phosphotransferase system"/>
    <property type="evidence" value="ECO:0007669"/>
    <property type="project" value="UniProtKB-KW"/>
</dbReference>
<dbReference type="AlphaFoldDB" id="A0A1T4MMK7"/>
<evidence type="ECO:0000313" key="10">
    <source>
        <dbReference type="EMBL" id="SJZ68309.1"/>
    </source>
</evidence>
<evidence type="ECO:0000256" key="2">
    <source>
        <dbReference type="ARBA" id="ARBA00022448"/>
    </source>
</evidence>
<evidence type="ECO:0000256" key="7">
    <source>
        <dbReference type="ARBA" id="ARBA00022989"/>
    </source>
</evidence>
<comment type="subcellular location">
    <subcellularLocation>
        <location evidence="1">Cell membrane</location>
        <topology evidence="1">Multi-pass membrane protein</topology>
    </subcellularLocation>
</comment>
<dbReference type="EMBL" id="FUWY01000003">
    <property type="protein sequence ID" value="SJZ68309.1"/>
    <property type="molecule type" value="Genomic_DNA"/>
</dbReference>
<evidence type="ECO:0000256" key="8">
    <source>
        <dbReference type="ARBA" id="ARBA00023136"/>
    </source>
</evidence>
<keyword evidence="5" id="KW-0598">Phosphotransferase system</keyword>
<evidence type="ECO:0000313" key="11">
    <source>
        <dbReference type="Proteomes" id="UP000243297"/>
    </source>
</evidence>
<reference evidence="11" key="1">
    <citation type="submission" date="2017-02" db="EMBL/GenBank/DDBJ databases">
        <authorList>
            <person name="Varghese N."/>
            <person name="Submissions S."/>
        </authorList>
    </citation>
    <scope>NUCLEOTIDE SEQUENCE [LARGE SCALE GENOMIC DNA]</scope>
    <source>
        <strain evidence="11">ATCC 25662</strain>
    </source>
</reference>
<accession>A0A1T4MMK7</accession>
<evidence type="ECO:0000256" key="4">
    <source>
        <dbReference type="ARBA" id="ARBA00022597"/>
    </source>
</evidence>
<dbReference type="STRING" id="118967.SAMN02745191_1320"/>
<evidence type="ECO:0000256" key="6">
    <source>
        <dbReference type="ARBA" id="ARBA00022692"/>
    </source>
</evidence>